<name>A0ABN3SW59_9ACTN</name>
<dbReference type="NCBIfam" id="TIGR02678">
    <property type="entry name" value="TIGR02678 family protein"/>
    <property type="match status" value="1"/>
</dbReference>
<organism evidence="1 2">
    <name type="scientific">Nonomuraea recticatena</name>
    <dbReference type="NCBI Taxonomy" id="46178"/>
    <lineage>
        <taxon>Bacteria</taxon>
        <taxon>Bacillati</taxon>
        <taxon>Actinomycetota</taxon>
        <taxon>Actinomycetes</taxon>
        <taxon>Streptosporangiales</taxon>
        <taxon>Streptosporangiaceae</taxon>
        <taxon>Nonomuraea</taxon>
    </lineage>
</organism>
<dbReference type="Pfam" id="PF09661">
    <property type="entry name" value="DUF2398"/>
    <property type="match status" value="1"/>
</dbReference>
<dbReference type="RefSeq" id="WP_346153238.1">
    <property type="nucleotide sequence ID" value="NZ_BAAATE010000028.1"/>
</dbReference>
<protein>
    <recommendedName>
        <fullName evidence="3">TIGR02678 family protein</fullName>
    </recommendedName>
</protein>
<gene>
    <name evidence="1" type="ORF">GCM10010412_074830</name>
</gene>
<dbReference type="Proteomes" id="UP001501666">
    <property type="component" value="Unassembled WGS sequence"/>
</dbReference>
<evidence type="ECO:0008006" key="3">
    <source>
        <dbReference type="Google" id="ProtNLM"/>
    </source>
</evidence>
<sequence length="396" mass="43755">MAAEVADVLDAQREEERGKAIRALLRYPLLTPEAPDFRLVRKHQGWLTDWFAREAGWQLHADTAVARLRKVPSRHVDGTRAAQTKGKVAFSRRRYVLTCLALAALERADSQVTLGWLAERMLAFAGDPDLLASGMVFTLGTREERTDLATVAGLLIGIGVLNKVAGDEAAYVSGSGDALYDVNRRVLAVLPVTRRGPSMVEAHDLYERLAAIIEELVPDTEDGRNRLIRHSLTRRLLDDPVLYYRELTEAERGYLERQRGPLLKRLTEATGLVAEVRSEGIALLDPTRETTDLGMPEEGTDGHATLLLAEYLANHLRTYPGTAVEADQATSEMERLAVQHRTLWRKNASVPELTAAAIHRLVSLGLIRLQADTIVPLPALARFGFADPVIIGKKDA</sequence>
<proteinExistence type="predicted"/>
<comment type="caution">
    <text evidence="1">The sequence shown here is derived from an EMBL/GenBank/DDBJ whole genome shotgun (WGS) entry which is preliminary data.</text>
</comment>
<evidence type="ECO:0000313" key="2">
    <source>
        <dbReference type="Proteomes" id="UP001501666"/>
    </source>
</evidence>
<keyword evidence="2" id="KW-1185">Reference proteome</keyword>
<reference evidence="1 2" key="1">
    <citation type="journal article" date="2019" name="Int. J. Syst. Evol. Microbiol.">
        <title>The Global Catalogue of Microorganisms (GCM) 10K type strain sequencing project: providing services to taxonomists for standard genome sequencing and annotation.</title>
        <authorList>
            <consortium name="The Broad Institute Genomics Platform"/>
            <consortium name="The Broad Institute Genome Sequencing Center for Infectious Disease"/>
            <person name="Wu L."/>
            <person name="Ma J."/>
        </authorList>
    </citation>
    <scope>NUCLEOTIDE SEQUENCE [LARGE SCALE GENOMIC DNA]</scope>
    <source>
        <strain evidence="1 2">JCM 6835</strain>
    </source>
</reference>
<evidence type="ECO:0000313" key="1">
    <source>
        <dbReference type="EMBL" id="GAA2687006.1"/>
    </source>
</evidence>
<accession>A0ABN3SW59</accession>
<dbReference type="EMBL" id="BAAATE010000028">
    <property type="protein sequence ID" value="GAA2687006.1"/>
    <property type="molecule type" value="Genomic_DNA"/>
</dbReference>
<dbReference type="InterPro" id="IPR013494">
    <property type="entry name" value="CHP02678"/>
</dbReference>